<feature type="compositionally biased region" description="Low complexity" evidence="1">
    <location>
        <begin position="162"/>
        <end position="173"/>
    </location>
</feature>
<feature type="compositionally biased region" description="Low complexity" evidence="1">
    <location>
        <begin position="597"/>
        <end position="609"/>
    </location>
</feature>
<feature type="region of interest" description="Disordered" evidence="1">
    <location>
        <begin position="904"/>
        <end position="930"/>
    </location>
</feature>
<feature type="region of interest" description="Disordered" evidence="1">
    <location>
        <begin position="593"/>
        <end position="626"/>
    </location>
</feature>
<dbReference type="Proteomes" id="UP000051952">
    <property type="component" value="Unassembled WGS sequence"/>
</dbReference>
<feature type="region of interest" description="Disordered" evidence="1">
    <location>
        <begin position="1184"/>
        <end position="1218"/>
    </location>
</feature>
<dbReference type="EMBL" id="CYKH01000769">
    <property type="protein sequence ID" value="CUG36359.1"/>
    <property type="molecule type" value="Genomic_DNA"/>
</dbReference>
<feature type="compositionally biased region" description="Low complexity" evidence="1">
    <location>
        <begin position="692"/>
        <end position="705"/>
    </location>
</feature>
<keyword evidence="3" id="KW-1185">Reference proteome</keyword>
<organism evidence="2 3">
    <name type="scientific">Bodo saltans</name>
    <name type="common">Flagellated protozoan</name>
    <dbReference type="NCBI Taxonomy" id="75058"/>
    <lineage>
        <taxon>Eukaryota</taxon>
        <taxon>Discoba</taxon>
        <taxon>Euglenozoa</taxon>
        <taxon>Kinetoplastea</taxon>
        <taxon>Metakinetoplastina</taxon>
        <taxon>Eubodonida</taxon>
        <taxon>Bodonidae</taxon>
        <taxon>Bodo</taxon>
    </lineage>
</organism>
<feature type="compositionally biased region" description="Polar residues" evidence="1">
    <location>
        <begin position="96"/>
        <end position="110"/>
    </location>
</feature>
<feature type="compositionally biased region" description="Polar residues" evidence="1">
    <location>
        <begin position="1184"/>
        <end position="1200"/>
    </location>
</feature>
<feature type="region of interest" description="Disordered" evidence="1">
    <location>
        <begin position="265"/>
        <end position="321"/>
    </location>
</feature>
<feature type="compositionally biased region" description="Low complexity" evidence="1">
    <location>
        <begin position="723"/>
        <end position="737"/>
    </location>
</feature>
<feature type="compositionally biased region" description="Low complexity" evidence="1">
    <location>
        <begin position="267"/>
        <end position="287"/>
    </location>
</feature>
<sequence length="1389" mass="149644">MPPPLAKQKSDLDVHKVGGWRSEVNQSPSDFRGLVDAAQRPVLMSPNNGGGAPMSSSPSVDPNNVLLSQDAAIGETLNFSTTGSPARGGTADHNIHSNNTGRLSSSSGLITPQPRIGTAQSSATPPPMAQSANSIMSLVRDTSRQGGSSRGSRRPPGDHSDISGSDSDSSTGSIVAEKQPPAAPTVTAVPLAVVVEATVEPRPQQQEHGLYTFQKRSLRHSRQNWKSAASMNNAQCLPQPDVSVLHALARLQGRHHLMPMKAVAASVKPPQQAATTAPAVPTKNPTPIQGSGVAQNTTSPPPAQPSSLPAPATPQPAPRTPSVLFSRTTSPTVAATSIIPSHAHPSDMMSNRPPSQLALSELILSPPGTASRMLSRNLLGLTINSRDGGGLDSTMNTRGTSTPDWRLSAAVDGGNRIDTSGGGGLGLASFQASASIIGSLRPNSVMLKLAPIVSTSMGAHPQVAVGSDVGGGGAYCGTGLPPRGRGGKQLATKASVGGIQPLHRGEGDSLSTSVVHGVVVSPRSDSGFVGDPVEAGIGGGRGDGAAMFVTPNSNNNAHSNKQHHQPPMPQVLTVVTPISQTLTASGKQIHVDQNAWGSTTSHTGTTTSSLKDPHETPNRLKTFGLHQKPPFYNAASGSQNVVGPTTARGEMLDFSSYESLLGSQWPQQSTFELQRLQQHLPQNETGDGGVTSLSGSSMPSPMGQLVAVVNRQRRQQQPLEVVSSSPRRMSPARSQSPVTIQNESQPQKQSRVATTRRLRNEDPLQCIQRVCAWGYDLRSLFLVQLARDGYSLPRFVASLLPHRDDSASGGEQRAHNTTLEAWVQWLEWGGSKPSDIPSAVEECFAQQKANASMQGNANSSKQHSRPPPRARIAGSKEKQISELQSVVIAASEYVASTLFKGTHNSTGLRSGDPGAQEQLPPPAPAQSDTSALDRADVRKLLAEQGLQVRDVCHMFRHVLLTGMTLDAAQQLVKGWLMDPRTHSAKVDKCMRDLVNTADQLRDVFMESLYWNRQEREEHAYFVSVLDKAYHNEESPAPPRGSWSESHRTQLAQERNLLLHLMEQLTGSVLHFRRLAAHNEGTEEPPETVESFCAIHYLSLSDICAWLARAPVFDRSILSQVWSFVIDQEARRVQRREPLHLLPTLHALLEWDEGTSGVTPGERSDEIYMLADRVQHITVGIGTTSTTAKKSSQGRTSTTNADAIAARDSHQQRTGGAKRVPQDKFVLETVIGQLRLHDEEDRHNAALHGDPPTMLNATSKGWRALAKNVAVHRKLLYRQEAELLKHVVKRRAEVRHKSAMESLQITWRHHNETTERAAASISPHTMSREAPSSSQAVAVVPDSSMEHHCIEYRPKCQETLESFLSIQSLATERLPVGLIEELQRTFKQRD</sequence>
<evidence type="ECO:0000313" key="3">
    <source>
        <dbReference type="Proteomes" id="UP000051952"/>
    </source>
</evidence>
<feature type="compositionally biased region" description="Polar residues" evidence="1">
    <location>
        <begin position="738"/>
        <end position="753"/>
    </location>
</feature>
<feature type="region of interest" description="Disordered" evidence="1">
    <location>
        <begin position="681"/>
        <end position="756"/>
    </location>
</feature>
<feature type="compositionally biased region" description="Polar residues" evidence="1">
    <location>
        <begin position="54"/>
        <end position="64"/>
    </location>
</feature>
<gene>
    <name evidence="2" type="ORF">BSAL_78390</name>
</gene>
<dbReference type="VEuPathDB" id="TriTrypDB:BSAL_78390"/>
<accession>A0A0S4J0B3</accession>
<evidence type="ECO:0000256" key="1">
    <source>
        <dbReference type="SAM" id="MobiDB-lite"/>
    </source>
</evidence>
<feature type="region of interest" description="Disordered" evidence="1">
    <location>
        <begin position="1"/>
        <end position="64"/>
    </location>
</feature>
<feature type="compositionally biased region" description="Polar residues" evidence="1">
    <location>
        <begin position="848"/>
        <end position="861"/>
    </location>
</feature>
<proteinExistence type="predicted"/>
<reference evidence="3" key="1">
    <citation type="submission" date="2015-09" db="EMBL/GenBank/DDBJ databases">
        <authorList>
            <consortium name="Pathogen Informatics"/>
        </authorList>
    </citation>
    <scope>NUCLEOTIDE SEQUENCE [LARGE SCALE GENOMIC DNA]</scope>
    <source>
        <strain evidence="3">Lake Konstanz</strain>
    </source>
</reference>
<name>A0A0S4J0B3_BODSA</name>
<feature type="region of interest" description="Disordered" evidence="1">
    <location>
        <begin position="848"/>
        <end position="876"/>
    </location>
</feature>
<evidence type="ECO:0000313" key="2">
    <source>
        <dbReference type="EMBL" id="CUG36359.1"/>
    </source>
</evidence>
<protein>
    <submittedName>
        <fullName evidence="2">Uncharacterized protein</fullName>
    </submittedName>
</protein>
<feature type="region of interest" description="Disordered" evidence="1">
    <location>
        <begin position="79"/>
        <end position="184"/>
    </location>
</feature>